<evidence type="ECO:0000313" key="2">
    <source>
        <dbReference type="Proteomes" id="UP000326582"/>
    </source>
</evidence>
<reference evidence="2" key="1">
    <citation type="journal article" date="2019" name="MBio">
        <title>Comparative genomics for the elucidation of multidrug resistance (MDR) in Candida lusitaniae.</title>
        <authorList>
            <person name="Kannan A."/>
            <person name="Asner S.A."/>
            <person name="Trachsel E."/>
            <person name="Kelly S."/>
            <person name="Parker J."/>
            <person name="Sanglard D."/>
        </authorList>
    </citation>
    <scope>NUCLEOTIDE SEQUENCE [LARGE SCALE GENOMIC DNA]</scope>
    <source>
        <strain evidence="2">P1</strain>
    </source>
</reference>
<keyword evidence="2" id="KW-1185">Reference proteome</keyword>
<organism evidence="1 2">
    <name type="scientific">Clavispora lusitaniae</name>
    <name type="common">Candida lusitaniae</name>
    <dbReference type="NCBI Taxonomy" id="36911"/>
    <lineage>
        <taxon>Eukaryota</taxon>
        <taxon>Fungi</taxon>
        <taxon>Dikarya</taxon>
        <taxon>Ascomycota</taxon>
        <taxon>Saccharomycotina</taxon>
        <taxon>Pichiomycetes</taxon>
        <taxon>Metschnikowiaceae</taxon>
        <taxon>Clavispora</taxon>
    </lineage>
</organism>
<protein>
    <submittedName>
        <fullName evidence="1">U3 small nucleolar RNA-associated protein</fullName>
    </submittedName>
</protein>
<dbReference type="Proteomes" id="UP000326582">
    <property type="component" value="Chromosome 8"/>
</dbReference>
<accession>A0ACD0WSS6</accession>
<name>A0ACD0WSS6_CLALS</name>
<dbReference type="EMBL" id="CP038491">
    <property type="protein sequence ID" value="QFZ30507.1"/>
    <property type="molecule type" value="Genomic_DNA"/>
</dbReference>
<sequence>MASIKDEEELALEKLVFGDHEGFEANLRKIENLYEYSDEEDEFPPQESDSETDNEDLFFIDESAGVVAESDDMAVDTEIAAEEEETAWIDSDDEKNSSSVTTTRAKKLRQAEDETSLSGAVYTARLRAQFEKIYPRPSWADNWSSEAKSDDEYLEEAPEDAEVGLNLPGLHALLARTTQYVQTTHKLLPPNRIDIQRLKDANVARRSRGGIQGMSFHAQQPLLVTGGFDRTLRVYHIDGKRNPFVSSVHFRDSPFRTVKFSPLGGNAVFAAGRRRYMTRWDLTSGDVEKISRMYGQDKFQRSYEYFQVSPSGQWIALLGSSGWCNLVNGVTGQYVRGFRVDGFVSDFAFSADEKFIVVANHAGDVWEFDLEAKGTRIIRRWTDPTAVTVTKIAMCGRWLALGTKSGVVNVFDRETFGSGNPAPMCVVDNLVTAITDLKFTPDGQVLCVSSKSKKDALKLVHMPSGTVFSNWPTSGTPLGRVTTTEFSPNGQMLAIGNDVGRITLWRLNHY</sequence>
<gene>
    <name evidence="1" type="ORF">EJF14_80226</name>
</gene>
<proteinExistence type="predicted"/>
<evidence type="ECO:0000313" key="1">
    <source>
        <dbReference type="EMBL" id="QFZ30507.1"/>
    </source>
</evidence>